<proteinExistence type="predicted"/>
<protein>
    <submittedName>
        <fullName evidence="1">Uncharacterized protein</fullName>
    </submittedName>
</protein>
<organism evidence="1 2">
    <name type="scientific">Debaryomyces fabryi</name>
    <dbReference type="NCBI Taxonomy" id="58627"/>
    <lineage>
        <taxon>Eukaryota</taxon>
        <taxon>Fungi</taxon>
        <taxon>Dikarya</taxon>
        <taxon>Ascomycota</taxon>
        <taxon>Saccharomycotina</taxon>
        <taxon>Pichiomycetes</taxon>
        <taxon>Debaryomycetaceae</taxon>
        <taxon>Debaryomyces</taxon>
    </lineage>
</organism>
<sequence>MDGKGETMGGIVVFLCSNIAIEWDLSRKKVRIDGVCDDEDLHENYSVRKSLKIDMLEIQNENIDLHGEEK</sequence>
<keyword evidence="2" id="KW-1185">Reference proteome</keyword>
<dbReference type="AlphaFoldDB" id="A0A0V1Q1Z8"/>
<name>A0A0V1Q1Z8_9ASCO</name>
<comment type="caution">
    <text evidence="1">The sequence shown here is derived from an EMBL/GenBank/DDBJ whole genome shotgun (WGS) entry which is preliminary data.</text>
</comment>
<dbReference type="Proteomes" id="UP000054251">
    <property type="component" value="Unassembled WGS sequence"/>
</dbReference>
<gene>
    <name evidence="1" type="ORF">AC631_01711</name>
</gene>
<dbReference type="GeneID" id="26838720"/>
<dbReference type="EMBL" id="LMYN01000025">
    <property type="protein sequence ID" value="KSA02536.1"/>
    <property type="molecule type" value="Genomic_DNA"/>
</dbReference>
<accession>A0A0V1Q1Z8</accession>
<reference evidence="1 2" key="1">
    <citation type="submission" date="2015-11" db="EMBL/GenBank/DDBJ databases">
        <title>The genome of Debaryomyces fabryi.</title>
        <authorList>
            <person name="Tafer H."/>
            <person name="Lopandic K."/>
        </authorList>
    </citation>
    <scope>NUCLEOTIDE SEQUENCE [LARGE SCALE GENOMIC DNA]</scope>
    <source>
        <strain evidence="1 2">CBS 789</strain>
    </source>
</reference>
<evidence type="ECO:0000313" key="1">
    <source>
        <dbReference type="EMBL" id="KSA02536.1"/>
    </source>
</evidence>
<evidence type="ECO:0000313" key="2">
    <source>
        <dbReference type="Proteomes" id="UP000054251"/>
    </source>
</evidence>
<dbReference type="RefSeq" id="XP_015468638.1">
    <property type="nucleotide sequence ID" value="XM_015610541.1"/>
</dbReference>